<evidence type="ECO:0000313" key="15">
    <source>
        <dbReference type="Proteomes" id="UP000679307"/>
    </source>
</evidence>
<keyword evidence="15" id="KW-1185">Reference proteome</keyword>
<protein>
    <submittedName>
        <fullName evidence="14">Protease HtpX</fullName>
        <ecNumber evidence="14">3.4.24.-</ecNumber>
    </submittedName>
</protein>
<dbReference type="Pfam" id="PF01435">
    <property type="entry name" value="Peptidase_M48"/>
    <property type="match status" value="1"/>
</dbReference>
<feature type="domain" description="Peptidase M48" evidence="13">
    <location>
        <begin position="111"/>
        <end position="268"/>
    </location>
</feature>
<evidence type="ECO:0000259" key="13">
    <source>
        <dbReference type="Pfam" id="PF01435"/>
    </source>
</evidence>
<sequence>MSEPARDAALILLTVAYLGGAVLLLVALAKVLLAWATSWRPAKDDDDPGDIDGLRQLAATAMAAVASRASVAAPAVDVVAVLGAPLANSGGPVTGDGGLAVTRFRVGRPPTVVFATPALTGLSPAAVHSLAAHELAHVIRREHGSAAGRYVWLVGYLVLMVAGAGLSVTALATSPQLGGLALMATLATAVMFLGLQVAFDRREEIAADLFAAELTHDLEAAAELMRFLDEYVTRPLLDGRSARAVTRLDRRWFATHPPATARLAAMRSHLVHRHGR</sequence>
<evidence type="ECO:0000313" key="14">
    <source>
        <dbReference type="EMBL" id="QVT79305.1"/>
    </source>
</evidence>
<comment type="similarity">
    <text evidence="11">Belongs to the peptidase M48 family.</text>
</comment>
<dbReference type="InterPro" id="IPR050083">
    <property type="entry name" value="HtpX_protease"/>
</dbReference>
<keyword evidence="3 11" id="KW-0645">Protease</keyword>
<dbReference type="RefSeq" id="WP_214058779.1">
    <property type="nucleotide sequence ID" value="NZ_BAAAHS010000082.1"/>
</dbReference>
<dbReference type="EMBL" id="CP075371">
    <property type="protein sequence ID" value="QVT79305.1"/>
    <property type="molecule type" value="Genomic_DNA"/>
</dbReference>
<evidence type="ECO:0000256" key="4">
    <source>
        <dbReference type="ARBA" id="ARBA00022692"/>
    </source>
</evidence>
<evidence type="ECO:0000256" key="8">
    <source>
        <dbReference type="ARBA" id="ARBA00022989"/>
    </source>
</evidence>
<gene>
    <name evidence="14" type="primary">htpX_2</name>
    <name evidence="14" type="ORF">ENKNEFLB_01686</name>
</gene>
<evidence type="ECO:0000256" key="5">
    <source>
        <dbReference type="ARBA" id="ARBA00022723"/>
    </source>
</evidence>
<evidence type="ECO:0000256" key="10">
    <source>
        <dbReference type="ARBA" id="ARBA00023136"/>
    </source>
</evidence>
<keyword evidence="8 12" id="KW-1133">Transmembrane helix</keyword>
<accession>A0ABX8EFM5</accession>
<keyword evidence="10 12" id="KW-0472">Membrane</keyword>
<feature type="transmembrane region" description="Helical" evidence="12">
    <location>
        <begin position="12"/>
        <end position="33"/>
    </location>
</feature>
<evidence type="ECO:0000256" key="1">
    <source>
        <dbReference type="ARBA" id="ARBA00004651"/>
    </source>
</evidence>
<evidence type="ECO:0000256" key="11">
    <source>
        <dbReference type="RuleBase" id="RU003983"/>
    </source>
</evidence>
<keyword evidence="9 11" id="KW-0482">Metalloprotease</keyword>
<name>A0ABX8EFM5_9ACTN</name>
<evidence type="ECO:0000256" key="7">
    <source>
        <dbReference type="ARBA" id="ARBA00022833"/>
    </source>
</evidence>
<proteinExistence type="inferred from homology"/>
<evidence type="ECO:0000256" key="12">
    <source>
        <dbReference type="SAM" id="Phobius"/>
    </source>
</evidence>
<dbReference type="GO" id="GO:0008233">
    <property type="term" value="F:peptidase activity"/>
    <property type="evidence" value="ECO:0007669"/>
    <property type="project" value="UniProtKB-KW"/>
</dbReference>
<keyword evidence="4 12" id="KW-0812">Transmembrane</keyword>
<dbReference type="PANTHER" id="PTHR43221:SF1">
    <property type="entry name" value="PROTEASE HTPX"/>
    <property type="match status" value="1"/>
</dbReference>
<keyword evidence="2" id="KW-1003">Cell membrane</keyword>
<dbReference type="GO" id="GO:0006508">
    <property type="term" value="P:proteolysis"/>
    <property type="evidence" value="ECO:0007669"/>
    <property type="project" value="UniProtKB-KW"/>
</dbReference>
<organism evidence="14 15">
    <name type="scientific">Nocardioides aquaticus</name>
    <dbReference type="NCBI Taxonomy" id="160826"/>
    <lineage>
        <taxon>Bacteria</taxon>
        <taxon>Bacillati</taxon>
        <taxon>Actinomycetota</taxon>
        <taxon>Actinomycetes</taxon>
        <taxon>Propionibacteriales</taxon>
        <taxon>Nocardioidaceae</taxon>
        <taxon>Nocardioides</taxon>
    </lineage>
</organism>
<evidence type="ECO:0000256" key="9">
    <source>
        <dbReference type="ARBA" id="ARBA00023049"/>
    </source>
</evidence>
<feature type="transmembrane region" description="Helical" evidence="12">
    <location>
        <begin position="177"/>
        <end position="199"/>
    </location>
</feature>
<reference evidence="14 15" key="1">
    <citation type="submission" date="2021-05" db="EMBL/GenBank/DDBJ databases">
        <title>Complete genome of Nocardioides aquaticus KCTC 9944T isolated from meromictic and hypersaline Ekho Lake, Antarctica.</title>
        <authorList>
            <person name="Hwang K."/>
            <person name="Kim K.M."/>
            <person name="Choe H."/>
        </authorList>
    </citation>
    <scope>NUCLEOTIDE SEQUENCE [LARGE SCALE GENOMIC DNA]</scope>
    <source>
        <strain evidence="14 15">KCTC 9944</strain>
    </source>
</reference>
<comment type="subcellular location">
    <subcellularLocation>
        <location evidence="1">Cell membrane</location>
        <topology evidence="1">Multi-pass membrane protein</topology>
    </subcellularLocation>
</comment>
<keyword evidence="6 11" id="KW-0378">Hydrolase</keyword>
<keyword evidence="7 11" id="KW-0862">Zinc</keyword>
<dbReference type="Proteomes" id="UP000679307">
    <property type="component" value="Chromosome"/>
</dbReference>
<feature type="transmembrane region" description="Helical" evidence="12">
    <location>
        <begin position="150"/>
        <end position="171"/>
    </location>
</feature>
<evidence type="ECO:0000256" key="3">
    <source>
        <dbReference type="ARBA" id="ARBA00022670"/>
    </source>
</evidence>
<evidence type="ECO:0000256" key="2">
    <source>
        <dbReference type="ARBA" id="ARBA00022475"/>
    </source>
</evidence>
<dbReference type="PANTHER" id="PTHR43221">
    <property type="entry name" value="PROTEASE HTPX"/>
    <property type="match status" value="1"/>
</dbReference>
<evidence type="ECO:0000256" key="6">
    <source>
        <dbReference type="ARBA" id="ARBA00022801"/>
    </source>
</evidence>
<dbReference type="InterPro" id="IPR001915">
    <property type="entry name" value="Peptidase_M48"/>
</dbReference>
<dbReference type="EC" id="3.4.24.-" evidence="14"/>
<comment type="cofactor">
    <cofactor evidence="11">
        <name>Zn(2+)</name>
        <dbReference type="ChEBI" id="CHEBI:29105"/>
    </cofactor>
    <text evidence="11">Binds 1 zinc ion per subunit.</text>
</comment>
<keyword evidence="5" id="KW-0479">Metal-binding</keyword>